<evidence type="ECO:0000313" key="3">
    <source>
        <dbReference type="EMBL" id="HEC06778.1"/>
    </source>
</evidence>
<organism evidence="3">
    <name type="scientific">Thiolapillus brandeum</name>
    <dbReference type="NCBI Taxonomy" id="1076588"/>
    <lineage>
        <taxon>Bacteria</taxon>
        <taxon>Pseudomonadati</taxon>
        <taxon>Pseudomonadota</taxon>
        <taxon>Gammaproteobacteria</taxon>
        <taxon>Chromatiales</taxon>
        <taxon>Sedimenticolaceae</taxon>
        <taxon>Thiolapillus</taxon>
    </lineage>
</organism>
<sequence>MPVYKSILIATILLLGLSVQAEAGNYYDDVEIDVISDSRGELHQYPANSGSKKRRAYIAVRDGERYSIRVQNRTGERIGVVIAVDGRNIISGAKSHLKRGEVKYVLGPWETAEYDGWRTSRNRVHRFYFTDIGDSYADAWGDHSAMGVIAAAVFREKKPRHQGYAIQKKRKSSEAADRDSAGTGFGESEWSPSHKVRFKARKKPMFRKFIKYEWRRTLCRKGIIPRCRDYYDDEPGNRFWPPDDWDDEYAPYPWSLRHHHQ</sequence>
<keyword evidence="2" id="KW-0732">Signal</keyword>
<dbReference type="Proteomes" id="UP000886339">
    <property type="component" value="Unassembled WGS sequence"/>
</dbReference>
<feature type="signal peptide" evidence="2">
    <location>
        <begin position="1"/>
        <end position="23"/>
    </location>
</feature>
<feature type="chain" id="PRO_5032731655" evidence="2">
    <location>
        <begin position="24"/>
        <end position="261"/>
    </location>
</feature>
<accession>A0A831RYR6</accession>
<dbReference type="AlphaFoldDB" id="A0A831RYR6"/>
<evidence type="ECO:0000256" key="1">
    <source>
        <dbReference type="SAM" id="MobiDB-lite"/>
    </source>
</evidence>
<reference evidence="3" key="1">
    <citation type="journal article" date="2020" name="mSystems">
        <title>Genome- and Community-Level Interaction Insights into Carbon Utilization and Element Cycling Functions of Hydrothermarchaeota in Hydrothermal Sediment.</title>
        <authorList>
            <person name="Zhou Z."/>
            <person name="Liu Y."/>
            <person name="Xu W."/>
            <person name="Pan J."/>
            <person name="Luo Z.H."/>
            <person name="Li M."/>
        </authorList>
    </citation>
    <scope>NUCLEOTIDE SEQUENCE [LARGE SCALE GENOMIC DNA]</scope>
    <source>
        <strain evidence="3">HyVt-458</strain>
    </source>
</reference>
<gene>
    <name evidence="3" type="ORF">ENJ12_08000</name>
</gene>
<name>A0A831RYR6_9GAMM</name>
<feature type="compositionally biased region" description="Basic residues" evidence="1">
    <location>
        <begin position="162"/>
        <end position="171"/>
    </location>
</feature>
<feature type="region of interest" description="Disordered" evidence="1">
    <location>
        <begin position="162"/>
        <end position="190"/>
    </location>
</feature>
<proteinExistence type="predicted"/>
<dbReference type="EMBL" id="DRLF01000279">
    <property type="protein sequence ID" value="HEC06778.1"/>
    <property type="molecule type" value="Genomic_DNA"/>
</dbReference>
<comment type="caution">
    <text evidence="3">The sequence shown here is derived from an EMBL/GenBank/DDBJ whole genome shotgun (WGS) entry which is preliminary data.</text>
</comment>
<evidence type="ECO:0000256" key="2">
    <source>
        <dbReference type="SAM" id="SignalP"/>
    </source>
</evidence>
<protein>
    <submittedName>
        <fullName evidence="3">Uncharacterized protein</fullName>
    </submittedName>
</protein>